<accession>A0AA43ZBX5</accession>
<sequence length="627" mass="69047">MITISNLSARIAGRLLIDHANISLPEGTKAGLVGRNGAGKSTLFRILTGQMESESGFVSIPKNSRMGQVAQEAPGTEEPLIEIVLKADKEREALLSEAETATDPNRIADIQMRLADIQAHSAEARAASILAGLGFDHDAQLRPASSFSGGWRMRVALAAVLFSEPDLLLLDEPTNYLDLEGTLWLEDYIRRYPHTVIIISHDRDLLNTAVNAIIHLDQQKLTFYRGSYDQFERQRAEAMELQTKAKVKNDAARKHLQTFIDRFKAKASKARQAQSRVKALERMGTVASVIEDHVQPITFPVPEKQPASPIIQLQNASVGYTPGQPILKNITLRIDNDDRIALLGSNGNGKSTFAKFVSGRLDADGGEIKLAPNLKIGFFAQHQMDDLVPADSPVEHVRRLMPGVPEAKVRARVAQMGLATEKMSTAAKDLSGGEKARLLMGLAAFHHPNLLILDEPTNHLDIDSRRALIEALNDYDGAVILISHDRHLIEATVDRLWLVNNGTVSNFDGDMEEYRSLIVSSGKKKDEKPEIIEDATSKAEQRKANAEKRAVLAPLRKKINDIESLTAKLEKQIQALDAELADPVLYEKFPAKAAEKVKQRGETAAKLSTAEEQWLDLSAQYEEAMAG</sequence>
<dbReference type="PANTHER" id="PTHR19211">
    <property type="entry name" value="ATP-BINDING TRANSPORT PROTEIN-RELATED"/>
    <property type="match status" value="1"/>
</dbReference>
<proteinExistence type="inferred from homology"/>
<evidence type="ECO:0000313" key="7">
    <source>
        <dbReference type="EMBL" id="NHT75009.1"/>
    </source>
</evidence>
<evidence type="ECO:0000259" key="6">
    <source>
        <dbReference type="PROSITE" id="PS50893"/>
    </source>
</evidence>
<dbReference type="InterPro" id="IPR032781">
    <property type="entry name" value="ABC_tran_Xtn"/>
</dbReference>
<keyword evidence="4 7" id="KW-0067">ATP-binding</keyword>
<dbReference type="SMART" id="SM00382">
    <property type="entry name" value="AAA"/>
    <property type="match status" value="2"/>
</dbReference>
<dbReference type="Pfam" id="PF12848">
    <property type="entry name" value="ABC_tran_Xtn"/>
    <property type="match status" value="1"/>
</dbReference>
<dbReference type="PANTHER" id="PTHR19211:SF14">
    <property type="entry name" value="ATP-BINDING CASSETTE SUB-FAMILY F MEMBER 1"/>
    <property type="match status" value="1"/>
</dbReference>
<comment type="similarity">
    <text evidence="1">Belongs to the ABC transporter superfamily.</text>
</comment>
<keyword evidence="5" id="KW-0175">Coiled coil</keyword>
<feature type="domain" description="ABC transporter" evidence="6">
    <location>
        <begin position="2"/>
        <end position="243"/>
    </location>
</feature>
<dbReference type="InterPro" id="IPR003593">
    <property type="entry name" value="AAA+_ATPase"/>
</dbReference>
<dbReference type="AlphaFoldDB" id="A0AA43ZBX5"/>
<dbReference type="InterPro" id="IPR003439">
    <property type="entry name" value="ABC_transporter-like_ATP-bd"/>
</dbReference>
<keyword evidence="2" id="KW-0677">Repeat</keyword>
<name>A0AA43ZBX5_9HYPH</name>
<dbReference type="Gene3D" id="1.10.287.380">
    <property type="entry name" value="Valyl-tRNA synthetase, C-terminal domain"/>
    <property type="match status" value="1"/>
</dbReference>
<dbReference type="InterPro" id="IPR037118">
    <property type="entry name" value="Val-tRNA_synth_C_sf"/>
</dbReference>
<dbReference type="InterPro" id="IPR050611">
    <property type="entry name" value="ABCF"/>
</dbReference>
<dbReference type="InterPro" id="IPR027417">
    <property type="entry name" value="P-loop_NTPase"/>
</dbReference>
<evidence type="ECO:0000256" key="2">
    <source>
        <dbReference type="ARBA" id="ARBA00022737"/>
    </source>
</evidence>
<dbReference type="Proteomes" id="UP001155840">
    <property type="component" value="Unassembled WGS sequence"/>
</dbReference>
<reference evidence="7" key="1">
    <citation type="submission" date="2020-03" db="EMBL/GenBank/DDBJ databases">
        <title>Ferranicluibacter endophyticum gen. nov., sp. nov., a new genus isolated from Rubus ulmifolius Schott. stem.</title>
        <authorList>
            <person name="Roca-Couso R."/>
            <person name="Flores-Felix J.D."/>
            <person name="Igual J.M."/>
            <person name="Rivas R."/>
        </authorList>
    </citation>
    <scope>NUCLEOTIDE SEQUENCE</scope>
    <source>
        <strain evidence="7">CRRU44</strain>
    </source>
</reference>
<dbReference type="Pfam" id="PF00005">
    <property type="entry name" value="ABC_tran"/>
    <property type="match status" value="2"/>
</dbReference>
<dbReference type="Pfam" id="PF16326">
    <property type="entry name" value="ABC_tran_CTD"/>
    <property type="match status" value="1"/>
</dbReference>
<dbReference type="SUPFAM" id="SSF52540">
    <property type="entry name" value="P-loop containing nucleoside triphosphate hydrolases"/>
    <property type="match status" value="2"/>
</dbReference>
<dbReference type="PROSITE" id="PS00211">
    <property type="entry name" value="ABC_TRANSPORTER_1"/>
    <property type="match status" value="2"/>
</dbReference>
<evidence type="ECO:0000256" key="3">
    <source>
        <dbReference type="ARBA" id="ARBA00022741"/>
    </source>
</evidence>
<feature type="coiled-coil region" evidence="5">
    <location>
        <begin position="555"/>
        <end position="582"/>
    </location>
</feature>
<keyword evidence="3" id="KW-0547">Nucleotide-binding</keyword>
<dbReference type="GO" id="GO:0016887">
    <property type="term" value="F:ATP hydrolysis activity"/>
    <property type="evidence" value="ECO:0007669"/>
    <property type="project" value="InterPro"/>
</dbReference>
<evidence type="ECO:0000256" key="1">
    <source>
        <dbReference type="ARBA" id="ARBA00005417"/>
    </source>
</evidence>
<evidence type="ECO:0000256" key="5">
    <source>
        <dbReference type="SAM" id="Coils"/>
    </source>
</evidence>
<dbReference type="Gene3D" id="3.40.50.300">
    <property type="entry name" value="P-loop containing nucleotide triphosphate hydrolases"/>
    <property type="match status" value="2"/>
</dbReference>
<organism evidence="7 8">
    <name type="scientific">Ferranicluibacter rubi</name>
    <dbReference type="NCBI Taxonomy" id="2715133"/>
    <lineage>
        <taxon>Bacteria</taxon>
        <taxon>Pseudomonadati</taxon>
        <taxon>Pseudomonadota</taxon>
        <taxon>Alphaproteobacteria</taxon>
        <taxon>Hyphomicrobiales</taxon>
        <taxon>Rhizobiaceae</taxon>
        <taxon>Ferranicluibacter</taxon>
    </lineage>
</organism>
<gene>
    <name evidence="7" type="ORF">G8E10_04470</name>
</gene>
<evidence type="ECO:0000313" key="8">
    <source>
        <dbReference type="Proteomes" id="UP001155840"/>
    </source>
</evidence>
<dbReference type="InterPro" id="IPR032524">
    <property type="entry name" value="ABC_tran_C"/>
</dbReference>
<dbReference type="RefSeq" id="WP_167127353.1">
    <property type="nucleotide sequence ID" value="NZ_JAANCM010000002.1"/>
</dbReference>
<dbReference type="GO" id="GO:0003677">
    <property type="term" value="F:DNA binding"/>
    <property type="evidence" value="ECO:0007669"/>
    <property type="project" value="InterPro"/>
</dbReference>
<feature type="domain" description="ABC transporter" evidence="6">
    <location>
        <begin position="311"/>
        <end position="526"/>
    </location>
</feature>
<keyword evidence="8" id="KW-1185">Reference proteome</keyword>
<dbReference type="PROSITE" id="PS50893">
    <property type="entry name" value="ABC_TRANSPORTER_2"/>
    <property type="match status" value="2"/>
</dbReference>
<dbReference type="CDD" id="cd03221">
    <property type="entry name" value="ABCF_EF-3"/>
    <property type="match status" value="2"/>
</dbReference>
<dbReference type="GO" id="GO:0005524">
    <property type="term" value="F:ATP binding"/>
    <property type="evidence" value="ECO:0007669"/>
    <property type="project" value="UniProtKB-KW"/>
</dbReference>
<dbReference type="FunFam" id="3.40.50.300:FF:000011">
    <property type="entry name" value="Putative ABC transporter ATP-binding component"/>
    <property type="match status" value="1"/>
</dbReference>
<dbReference type="InterPro" id="IPR017871">
    <property type="entry name" value="ABC_transporter-like_CS"/>
</dbReference>
<evidence type="ECO:0000256" key="4">
    <source>
        <dbReference type="ARBA" id="ARBA00022840"/>
    </source>
</evidence>
<comment type="caution">
    <text evidence="7">The sequence shown here is derived from an EMBL/GenBank/DDBJ whole genome shotgun (WGS) entry which is preliminary data.</text>
</comment>
<dbReference type="EMBL" id="JAANCM010000002">
    <property type="protein sequence ID" value="NHT75009.1"/>
    <property type="molecule type" value="Genomic_DNA"/>
</dbReference>
<protein>
    <submittedName>
        <fullName evidence="7">ABC-F family ATP-binding cassette domain-containing protein</fullName>
    </submittedName>
</protein>